<accession>A0A9X0AWV8</accession>
<organism evidence="1 2">
    <name type="scientific">Sclerotinia nivalis</name>
    <dbReference type="NCBI Taxonomy" id="352851"/>
    <lineage>
        <taxon>Eukaryota</taxon>
        <taxon>Fungi</taxon>
        <taxon>Dikarya</taxon>
        <taxon>Ascomycota</taxon>
        <taxon>Pezizomycotina</taxon>
        <taxon>Leotiomycetes</taxon>
        <taxon>Helotiales</taxon>
        <taxon>Sclerotiniaceae</taxon>
        <taxon>Sclerotinia</taxon>
    </lineage>
</organism>
<reference evidence="1" key="1">
    <citation type="submission" date="2022-11" db="EMBL/GenBank/DDBJ databases">
        <title>Genome Resource of Sclerotinia nivalis Strain SnTB1, a Plant Pathogen Isolated from American Ginseng.</title>
        <authorList>
            <person name="Fan S."/>
        </authorList>
    </citation>
    <scope>NUCLEOTIDE SEQUENCE</scope>
    <source>
        <strain evidence="1">SnTB1</strain>
    </source>
</reference>
<gene>
    <name evidence="1" type="ORF">OCU04_002355</name>
</gene>
<name>A0A9X0AWV8_9HELO</name>
<keyword evidence="2" id="KW-1185">Reference proteome</keyword>
<dbReference type="AlphaFoldDB" id="A0A9X0AWV8"/>
<dbReference type="Proteomes" id="UP001152300">
    <property type="component" value="Unassembled WGS sequence"/>
</dbReference>
<protein>
    <submittedName>
        <fullName evidence="1">Uncharacterized protein</fullName>
    </submittedName>
</protein>
<proteinExistence type="predicted"/>
<comment type="caution">
    <text evidence="1">The sequence shown here is derived from an EMBL/GenBank/DDBJ whole genome shotgun (WGS) entry which is preliminary data.</text>
</comment>
<sequence length="77" mass="8891">MSAISIRRLGKRGLNNQAEISKSVLWDSGKTPNGHSVGSYLLEWHELQKWQQLVLFLDMEMELAYTFDTLETTNISY</sequence>
<evidence type="ECO:0000313" key="1">
    <source>
        <dbReference type="EMBL" id="KAJ8068653.1"/>
    </source>
</evidence>
<dbReference type="EMBL" id="JAPEIS010000002">
    <property type="protein sequence ID" value="KAJ8068653.1"/>
    <property type="molecule type" value="Genomic_DNA"/>
</dbReference>
<evidence type="ECO:0000313" key="2">
    <source>
        <dbReference type="Proteomes" id="UP001152300"/>
    </source>
</evidence>